<sequence length="258" mass="28463">MLVVCLAATEREWGFNILPTPYTEIGPVGTKCGNAPTRRRRLTRGCSPGTCCGYGYGPATKNYTIALGFSGPTEAHRTPARDAVFYENTSLSPYEPDSRDTNSYKEKITLPRVLRRRLRVSVALPHFGHEGPISVPGWGILTPFPFGRQRDKHSMWFAFRQTSSLSERHFSDPFGPTDPCSTAVHMETFSSFSPQGSHLSICYYHQICTGGGSRRAHARQPSTHPPRPSYSLRVNLHEGSSAVAPGIGPTLERHPFSG</sequence>
<organism evidence="1 2">
    <name type="scientific">Oedothorax gibbosus</name>
    <dbReference type="NCBI Taxonomy" id="931172"/>
    <lineage>
        <taxon>Eukaryota</taxon>
        <taxon>Metazoa</taxon>
        <taxon>Ecdysozoa</taxon>
        <taxon>Arthropoda</taxon>
        <taxon>Chelicerata</taxon>
        <taxon>Arachnida</taxon>
        <taxon>Araneae</taxon>
        <taxon>Araneomorphae</taxon>
        <taxon>Entelegynae</taxon>
        <taxon>Araneoidea</taxon>
        <taxon>Linyphiidae</taxon>
        <taxon>Erigoninae</taxon>
        <taxon>Oedothorax</taxon>
    </lineage>
</organism>
<dbReference type="AlphaFoldDB" id="A0AAV6TDK6"/>
<reference evidence="1 2" key="1">
    <citation type="journal article" date="2022" name="Nat. Ecol. Evol.">
        <title>A masculinizing supergene underlies an exaggerated male reproductive morph in a spider.</title>
        <authorList>
            <person name="Hendrickx F."/>
            <person name="De Corte Z."/>
            <person name="Sonet G."/>
            <person name="Van Belleghem S.M."/>
            <person name="Kostlbacher S."/>
            <person name="Vangestel C."/>
        </authorList>
    </citation>
    <scope>NUCLEOTIDE SEQUENCE [LARGE SCALE GENOMIC DNA]</scope>
    <source>
        <strain evidence="1">W744_W776</strain>
    </source>
</reference>
<gene>
    <name evidence="1" type="ORF">JTE90_014220</name>
</gene>
<evidence type="ECO:0000313" key="1">
    <source>
        <dbReference type="EMBL" id="KAG8155776.1"/>
    </source>
</evidence>
<comment type="caution">
    <text evidence="1">The sequence shown here is derived from an EMBL/GenBank/DDBJ whole genome shotgun (WGS) entry which is preliminary data.</text>
</comment>
<keyword evidence="2" id="KW-1185">Reference proteome</keyword>
<accession>A0AAV6TDK6</accession>
<proteinExistence type="predicted"/>
<dbReference type="EMBL" id="JAFNEN010006611">
    <property type="protein sequence ID" value="KAG8155776.1"/>
    <property type="molecule type" value="Genomic_DNA"/>
</dbReference>
<evidence type="ECO:0000313" key="2">
    <source>
        <dbReference type="Proteomes" id="UP000827092"/>
    </source>
</evidence>
<dbReference type="Proteomes" id="UP000827092">
    <property type="component" value="Unassembled WGS sequence"/>
</dbReference>
<protein>
    <submittedName>
        <fullName evidence="1">Uncharacterized protein</fullName>
    </submittedName>
</protein>
<name>A0AAV6TDK6_9ARAC</name>